<keyword evidence="5" id="KW-1185">Reference proteome</keyword>
<dbReference type="Proteomes" id="UP000008141">
    <property type="component" value="Unassembled WGS sequence"/>
</dbReference>
<reference evidence="4 5" key="1">
    <citation type="journal article" date="2010" name="Plant Cell">
        <title>The Chlorella variabilis NC64A genome reveals adaptation to photosymbiosis, coevolution with viruses, and cryptic sex.</title>
        <authorList>
            <person name="Blanc G."/>
            <person name="Duncan G."/>
            <person name="Agarkova I."/>
            <person name="Borodovsky M."/>
            <person name="Gurnon J."/>
            <person name="Kuo A."/>
            <person name="Lindquist E."/>
            <person name="Lucas S."/>
            <person name="Pangilinan J."/>
            <person name="Polle J."/>
            <person name="Salamov A."/>
            <person name="Terry A."/>
            <person name="Yamada T."/>
            <person name="Dunigan D.D."/>
            <person name="Grigoriev I.V."/>
            <person name="Claverie J.M."/>
            <person name="Van Etten J.L."/>
        </authorList>
    </citation>
    <scope>NUCLEOTIDE SEQUENCE [LARGE SCALE GENOMIC DNA]</scope>
    <source>
        <strain evidence="4 5">NC64A</strain>
    </source>
</reference>
<accession>E1ZF46</accession>
<name>E1ZF46_CHLVA</name>
<protein>
    <submittedName>
        <fullName evidence="4">Uncharacterized protein</fullName>
    </submittedName>
</protein>
<proteinExistence type="predicted"/>
<dbReference type="GeneID" id="17354931"/>
<keyword evidence="2 3" id="KW-0040">ANK repeat</keyword>
<dbReference type="EMBL" id="GL433844">
    <property type="protein sequence ID" value="EFN55607.1"/>
    <property type="molecule type" value="Genomic_DNA"/>
</dbReference>
<dbReference type="SMART" id="SM00248">
    <property type="entry name" value="ANK"/>
    <property type="match status" value="2"/>
</dbReference>
<dbReference type="PANTHER" id="PTHR24201:SF15">
    <property type="entry name" value="ANKYRIN REPEAT DOMAIN-CONTAINING PROTEIN 66"/>
    <property type="match status" value="1"/>
</dbReference>
<gene>
    <name evidence="4" type="ORF">CHLNCDRAFT_133728</name>
</gene>
<feature type="repeat" description="ANK" evidence="3">
    <location>
        <begin position="60"/>
        <end position="86"/>
    </location>
</feature>
<evidence type="ECO:0000256" key="1">
    <source>
        <dbReference type="ARBA" id="ARBA00022737"/>
    </source>
</evidence>
<dbReference type="AlphaFoldDB" id="E1ZF46"/>
<evidence type="ECO:0000313" key="4">
    <source>
        <dbReference type="EMBL" id="EFN55607.1"/>
    </source>
</evidence>
<dbReference type="InParanoid" id="E1ZF46"/>
<dbReference type="Pfam" id="PF12796">
    <property type="entry name" value="Ank_2"/>
    <property type="match status" value="1"/>
</dbReference>
<dbReference type="PANTHER" id="PTHR24201">
    <property type="entry name" value="ANK_REP_REGION DOMAIN-CONTAINING PROTEIN"/>
    <property type="match status" value="1"/>
</dbReference>
<sequence length="143" mass="14304">MTLLSQLCLCLGERSPPDPGSQAAAAAATELLQAAADGDLGRLGRALDTPGCNLDATDSHGWTAMHLAAGSGHEECVDRLLRRGASHGGKSVDGLTPLHVAAGGGRDMCLAVLSQLLGGALLSECPPDGEGLARAEGCVGPLL</sequence>
<dbReference type="SUPFAM" id="SSF48403">
    <property type="entry name" value="Ankyrin repeat"/>
    <property type="match status" value="1"/>
</dbReference>
<dbReference type="KEGG" id="cvr:CHLNCDRAFT_133728"/>
<evidence type="ECO:0000313" key="5">
    <source>
        <dbReference type="Proteomes" id="UP000008141"/>
    </source>
</evidence>
<dbReference type="RefSeq" id="XP_005847709.1">
    <property type="nucleotide sequence ID" value="XM_005847647.1"/>
</dbReference>
<dbReference type="OrthoDB" id="539167at2759"/>
<dbReference type="eggNOG" id="ENOG502SDKM">
    <property type="taxonomic scope" value="Eukaryota"/>
</dbReference>
<evidence type="ECO:0000256" key="2">
    <source>
        <dbReference type="ARBA" id="ARBA00023043"/>
    </source>
</evidence>
<dbReference type="STRING" id="554065.E1ZF46"/>
<evidence type="ECO:0000256" key="3">
    <source>
        <dbReference type="PROSITE-ProRule" id="PRU00023"/>
    </source>
</evidence>
<dbReference type="InterPro" id="IPR036770">
    <property type="entry name" value="Ankyrin_rpt-contain_sf"/>
</dbReference>
<dbReference type="PROSITE" id="PS50088">
    <property type="entry name" value="ANK_REPEAT"/>
    <property type="match status" value="1"/>
</dbReference>
<dbReference type="PROSITE" id="PS50297">
    <property type="entry name" value="ANK_REP_REGION"/>
    <property type="match status" value="1"/>
</dbReference>
<keyword evidence="1" id="KW-0677">Repeat</keyword>
<dbReference type="InterPro" id="IPR002110">
    <property type="entry name" value="Ankyrin_rpt"/>
</dbReference>
<dbReference type="Gene3D" id="1.25.40.20">
    <property type="entry name" value="Ankyrin repeat-containing domain"/>
    <property type="match status" value="1"/>
</dbReference>
<organism evidence="5">
    <name type="scientific">Chlorella variabilis</name>
    <name type="common">Green alga</name>
    <dbReference type="NCBI Taxonomy" id="554065"/>
    <lineage>
        <taxon>Eukaryota</taxon>
        <taxon>Viridiplantae</taxon>
        <taxon>Chlorophyta</taxon>
        <taxon>core chlorophytes</taxon>
        <taxon>Trebouxiophyceae</taxon>
        <taxon>Chlorellales</taxon>
        <taxon>Chlorellaceae</taxon>
        <taxon>Chlorella clade</taxon>
        <taxon>Chlorella</taxon>
    </lineage>
</organism>
<dbReference type="InterPro" id="IPR050776">
    <property type="entry name" value="Ank_Repeat/CDKN_Inhibitor"/>
</dbReference>